<dbReference type="Gene3D" id="2.20.28.10">
    <property type="match status" value="1"/>
</dbReference>
<dbReference type="AlphaFoldDB" id="A0A2T3FY09"/>
<feature type="domain" description="Rubredoxin-like" evidence="3">
    <location>
        <begin position="167"/>
        <end position="203"/>
    </location>
</feature>
<accession>A0A2T3FY09</accession>
<dbReference type="SMART" id="SM00903">
    <property type="entry name" value="Flavin_Reduct"/>
    <property type="match status" value="1"/>
</dbReference>
<dbReference type="Proteomes" id="UP000240974">
    <property type="component" value="Unassembled WGS sequence"/>
</dbReference>
<dbReference type="EMBL" id="PYLQ01000013">
    <property type="protein sequence ID" value="PST40141.1"/>
    <property type="molecule type" value="Genomic_DNA"/>
</dbReference>
<name>A0A2T3FY09_9FIRM</name>
<dbReference type="InterPro" id="IPR050268">
    <property type="entry name" value="NADH-dep_flavin_reductase"/>
</dbReference>
<dbReference type="GO" id="GO:0010181">
    <property type="term" value="F:FMN binding"/>
    <property type="evidence" value="ECO:0007669"/>
    <property type="project" value="InterPro"/>
</dbReference>
<evidence type="ECO:0000313" key="5">
    <source>
        <dbReference type="EMBL" id="PST40141.1"/>
    </source>
</evidence>
<dbReference type="Gene3D" id="2.30.110.10">
    <property type="entry name" value="Electron Transport, Fmn-binding Protein, Chain A"/>
    <property type="match status" value="1"/>
</dbReference>
<dbReference type="RefSeq" id="WP_022001898.1">
    <property type="nucleotide sequence ID" value="NZ_AP031432.1"/>
</dbReference>
<evidence type="ECO:0000256" key="1">
    <source>
        <dbReference type="ARBA" id="ARBA00001965"/>
    </source>
</evidence>
<organism evidence="5 6">
    <name type="scientific">Faecalibacillus intestinalis</name>
    <dbReference type="NCBI Taxonomy" id="1982626"/>
    <lineage>
        <taxon>Bacteria</taxon>
        <taxon>Bacillati</taxon>
        <taxon>Bacillota</taxon>
        <taxon>Erysipelotrichia</taxon>
        <taxon>Erysipelotrichales</taxon>
        <taxon>Coprobacillaceae</taxon>
        <taxon>Faecalibacillus</taxon>
    </lineage>
</organism>
<sequence length="210" mass="23790">MNLDFLKRITGGLFLLTTEFNGIKNGCIINNCMEVSTNPSCISISVMKNSYTNELIEKSKKFAISILNKDVSSEMVKKFELFSGRKNDKFQNISTVMDKNNVPYVTKNVSTVISANVISKFDLGTHTLFIAQVIDINDINNSKPITYDEYQKNVVLKEKNKASSQHIIGWKCRRCGYVHIGEILPNNFICPLCGRGKDDFDPIFKEEIEN</sequence>
<dbReference type="PROSITE" id="PS50903">
    <property type="entry name" value="RUBREDOXIN_LIKE"/>
    <property type="match status" value="1"/>
</dbReference>
<comment type="caution">
    <text evidence="5">The sequence shown here is derived from an EMBL/GenBank/DDBJ whole genome shotgun (WGS) entry which is preliminary data.</text>
</comment>
<dbReference type="InterPro" id="IPR024934">
    <property type="entry name" value="Rubredoxin-like_dom"/>
</dbReference>
<dbReference type="InterPro" id="IPR012349">
    <property type="entry name" value="Split_barrel_FMN-bd"/>
</dbReference>
<reference evidence="4" key="2">
    <citation type="submission" date="2021-10" db="EMBL/GenBank/DDBJ databases">
        <title>Collection of gut derived symbiotic bacterial strains cultured from healthy donors.</title>
        <authorList>
            <person name="Lin H."/>
            <person name="Littmann E."/>
            <person name="Kohout C."/>
            <person name="Pamer E.G."/>
        </authorList>
    </citation>
    <scope>NUCLEOTIDE SEQUENCE</scope>
    <source>
        <strain evidence="4">DFI.5.2</strain>
    </source>
</reference>
<evidence type="ECO:0000313" key="4">
    <source>
        <dbReference type="EMBL" id="MCB8561687.1"/>
    </source>
</evidence>
<evidence type="ECO:0000313" key="6">
    <source>
        <dbReference type="Proteomes" id="UP000240974"/>
    </source>
</evidence>
<dbReference type="SUPFAM" id="SSF57802">
    <property type="entry name" value="Rubredoxin-like"/>
    <property type="match status" value="1"/>
</dbReference>
<protein>
    <submittedName>
        <fullName evidence="5">Flavin reductase</fullName>
    </submittedName>
</protein>
<gene>
    <name evidence="5" type="ORF">C7U54_09600</name>
    <name evidence="4" type="ORF">LJD74_06700</name>
</gene>
<dbReference type="CDD" id="cd00350">
    <property type="entry name" value="rubredoxin_like"/>
    <property type="match status" value="1"/>
</dbReference>
<reference evidence="5 6" key="1">
    <citation type="journal article" date="2019" name="Int. J. Syst. Evol. Microbiol.">
        <title>Faecalibacillus intestinalis gen. nov., sp. nov. and Faecalibacillus faecis sp. nov., isolated from human faeces.</title>
        <authorList>
            <person name="Seo B."/>
            <person name="Jeon K."/>
            <person name="Baek I."/>
            <person name="Lee Y.M."/>
            <person name="Baek K."/>
            <person name="Ko G."/>
        </authorList>
    </citation>
    <scope>NUCLEOTIDE SEQUENCE [LARGE SCALE GENOMIC DNA]</scope>
    <source>
        <strain evidence="5 6">SNUG30099</strain>
    </source>
</reference>
<keyword evidence="6" id="KW-1185">Reference proteome</keyword>
<dbReference type="InterPro" id="IPR048574">
    <property type="entry name" value="RUBY_RBDX"/>
</dbReference>
<evidence type="ECO:0000256" key="2">
    <source>
        <dbReference type="ARBA" id="ARBA00023002"/>
    </source>
</evidence>
<dbReference type="Proteomes" id="UP001197827">
    <property type="component" value="Unassembled WGS sequence"/>
</dbReference>
<dbReference type="Pfam" id="PF21349">
    <property type="entry name" value="RUBY_RBDX"/>
    <property type="match status" value="1"/>
</dbReference>
<dbReference type="PANTHER" id="PTHR30466:SF1">
    <property type="entry name" value="FMN REDUCTASE (NADH) RUTF"/>
    <property type="match status" value="1"/>
</dbReference>
<dbReference type="EMBL" id="JAJDKQ010000010">
    <property type="protein sequence ID" value="MCB8561687.1"/>
    <property type="molecule type" value="Genomic_DNA"/>
</dbReference>
<keyword evidence="2" id="KW-0560">Oxidoreductase</keyword>
<dbReference type="GO" id="GO:0005506">
    <property type="term" value="F:iron ion binding"/>
    <property type="evidence" value="ECO:0007669"/>
    <property type="project" value="InterPro"/>
</dbReference>
<dbReference type="Pfam" id="PF01613">
    <property type="entry name" value="Flavin_Reduct"/>
    <property type="match status" value="1"/>
</dbReference>
<proteinExistence type="predicted"/>
<comment type="cofactor">
    <cofactor evidence="1">
        <name>Fe(3+)</name>
        <dbReference type="ChEBI" id="CHEBI:29034"/>
    </cofactor>
</comment>
<dbReference type="SUPFAM" id="SSF50475">
    <property type="entry name" value="FMN-binding split barrel"/>
    <property type="match status" value="1"/>
</dbReference>
<dbReference type="PANTHER" id="PTHR30466">
    <property type="entry name" value="FLAVIN REDUCTASE"/>
    <property type="match status" value="1"/>
</dbReference>
<dbReference type="GO" id="GO:0042602">
    <property type="term" value="F:riboflavin reductase (NADPH) activity"/>
    <property type="evidence" value="ECO:0007669"/>
    <property type="project" value="TreeGrafter"/>
</dbReference>
<evidence type="ECO:0000259" key="3">
    <source>
        <dbReference type="PROSITE" id="PS50903"/>
    </source>
</evidence>
<dbReference type="InterPro" id="IPR002563">
    <property type="entry name" value="Flavin_Rdtase-like_dom"/>
</dbReference>